<evidence type="ECO:0000259" key="5">
    <source>
        <dbReference type="Pfam" id="PF07992"/>
    </source>
</evidence>
<dbReference type="InterPro" id="IPR016156">
    <property type="entry name" value="FAD/NAD-linked_Rdtase_dimer_sf"/>
</dbReference>
<comment type="cofactor">
    <cofactor evidence="1">
        <name>FAD</name>
        <dbReference type="ChEBI" id="CHEBI:57692"/>
    </cofactor>
</comment>
<dbReference type="OrthoDB" id="9769238at2"/>
<dbReference type="GO" id="GO:0016651">
    <property type="term" value="F:oxidoreductase activity, acting on NAD(P)H"/>
    <property type="evidence" value="ECO:0007669"/>
    <property type="project" value="TreeGrafter"/>
</dbReference>
<dbReference type="Pfam" id="PF07992">
    <property type="entry name" value="Pyr_redox_2"/>
    <property type="match status" value="1"/>
</dbReference>
<keyword evidence="3" id="KW-0274">FAD</keyword>
<dbReference type="PRINTS" id="PR00411">
    <property type="entry name" value="PNDRDTASEI"/>
</dbReference>
<evidence type="ECO:0000256" key="2">
    <source>
        <dbReference type="ARBA" id="ARBA00022630"/>
    </source>
</evidence>
<dbReference type="InterPro" id="IPR023753">
    <property type="entry name" value="FAD/NAD-binding_dom"/>
</dbReference>
<dbReference type="InterPro" id="IPR036188">
    <property type="entry name" value="FAD/NAD-bd_sf"/>
</dbReference>
<sequence length="419" mass="44919">MPEEIEPIVVIVGAGHAAGFLATSLREGGWRGQVVLIGAEAHLPYQRPPLSKAFLSGEIELAELLLKPQSTYDSAGVTVLPDTRVERIERTRKTVTLSDGKSLQYHKLVLATGGRARRLASPGMEGMDCQPNVHYLRSIDDVLRIRAQFRPGARLVIIGAGYVGLEVAAIAIKRGLNVTVLETQERVLARVTAPAISALYERVHRAHGVDVRTAVEVTGYQLGPFGDAVAALLCGDGTRIAADLVIVGIGLVPNTELAAAAGLAVANGIVVDEYNRSSDPDVFAIGDCSNHPNGIFGQCLRLESVPNAMEQARTAAATLCGKPKPYNTVPWFWSDQYDLKLKMAGLSQGYDQLVLRGDAAGQSFSAFYLKQGRMLAADTINRPQDFMLAKRFIAEAVALRADDLADESIPLKSLLPAAS</sequence>
<proteinExistence type="predicted"/>
<evidence type="ECO:0000313" key="7">
    <source>
        <dbReference type="EMBL" id="RJG08267.1"/>
    </source>
</evidence>
<keyword evidence="2" id="KW-0285">Flavoprotein</keyword>
<feature type="domain" description="FAD/NAD(P)-binding" evidence="5">
    <location>
        <begin position="9"/>
        <end position="312"/>
    </location>
</feature>
<dbReference type="Proteomes" id="UP000284006">
    <property type="component" value="Unassembled WGS sequence"/>
</dbReference>
<evidence type="ECO:0000259" key="6">
    <source>
        <dbReference type="Pfam" id="PF14759"/>
    </source>
</evidence>
<comment type="caution">
    <text evidence="7">The sequence shown here is derived from an EMBL/GenBank/DDBJ whole genome shotgun (WGS) entry which is preliminary data.</text>
</comment>
<dbReference type="PANTHER" id="PTHR43557:SF2">
    <property type="entry name" value="RIESKE DOMAIN-CONTAINING PROTEIN-RELATED"/>
    <property type="match status" value="1"/>
</dbReference>
<evidence type="ECO:0000313" key="8">
    <source>
        <dbReference type="Proteomes" id="UP000284006"/>
    </source>
</evidence>
<dbReference type="InterPro" id="IPR028202">
    <property type="entry name" value="Reductase_C"/>
</dbReference>
<dbReference type="Gene3D" id="3.50.50.60">
    <property type="entry name" value="FAD/NAD(P)-binding domain"/>
    <property type="match status" value="2"/>
</dbReference>
<dbReference type="Gene3D" id="3.30.390.30">
    <property type="match status" value="1"/>
</dbReference>
<feature type="domain" description="Reductase C-terminal" evidence="6">
    <location>
        <begin position="331"/>
        <end position="415"/>
    </location>
</feature>
<gene>
    <name evidence="7" type="ORF">D3872_24665</name>
</gene>
<evidence type="ECO:0000256" key="4">
    <source>
        <dbReference type="ARBA" id="ARBA00023002"/>
    </source>
</evidence>
<accession>A0A418X725</accession>
<keyword evidence="4" id="KW-0560">Oxidoreductase</keyword>
<dbReference type="PANTHER" id="PTHR43557">
    <property type="entry name" value="APOPTOSIS-INDUCING FACTOR 1"/>
    <property type="match status" value="1"/>
</dbReference>
<dbReference type="Pfam" id="PF14759">
    <property type="entry name" value="Reductase_C"/>
    <property type="match status" value="1"/>
</dbReference>
<reference evidence="7 8" key="1">
    <citation type="submission" date="2018-09" db="EMBL/GenBank/DDBJ databases">
        <authorList>
            <person name="Zhu H."/>
        </authorList>
    </citation>
    <scope>NUCLEOTIDE SEQUENCE [LARGE SCALE GENOMIC DNA]</scope>
    <source>
        <strain evidence="7 8">K1S02-61</strain>
    </source>
</reference>
<dbReference type="SUPFAM" id="SSF55424">
    <property type="entry name" value="FAD/NAD-linked reductases, dimerisation (C-terminal) domain"/>
    <property type="match status" value="1"/>
</dbReference>
<dbReference type="InterPro" id="IPR050446">
    <property type="entry name" value="FAD-oxidoreductase/Apoptosis"/>
</dbReference>
<dbReference type="RefSeq" id="WP_119813242.1">
    <property type="nucleotide sequence ID" value="NZ_QYUP01000198.1"/>
</dbReference>
<dbReference type="AlphaFoldDB" id="A0A418X725"/>
<dbReference type="PRINTS" id="PR00368">
    <property type="entry name" value="FADPNR"/>
</dbReference>
<dbReference type="GO" id="GO:0005737">
    <property type="term" value="C:cytoplasm"/>
    <property type="evidence" value="ECO:0007669"/>
    <property type="project" value="TreeGrafter"/>
</dbReference>
<dbReference type="EMBL" id="QYUP01000198">
    <property type="protein sequence ID" value="RJG08267.1"/>
    <property type="molecule type" value="Genomic_DNA"/>
</dbReference>
<protein>
    <submittedName>
        <fullName evidence="7">Pyridine nucleotide-disulfide oxidoreductase</fullName>
    </submittedName>
</protein>
<name>A0A418X725_9BURK</name>
<organism evidence="7 8">
    <name type="scientific">Massilia cavernae</name>
    <dbReference type="NCBI Taxonomy" id="2320864"/>
    <lineage>
        <taxon>Bacteria</taxon>
        <taxon>Pseudomonadati</taxon>
        <taxon>Pseudomonadota</taxon>
        <taxon>Betaproteobacteria</taxon>
        <taxon>Burkholderiales</taxon>
        <taxon>Oxalobacteraceae</taxon>
        <taxon>Telluria group</taxon>
        <taxon>Massilia</taxon>
    </lineage>
</organism>
<keyword evidence="8" id="KW-1185">Reference proteome</keyword>
<dbReference type="SUPFAM" id="SSF51905">
    <property type="entry name" value="FAD/NAD(P)-binding domain"/>
    <property type="match status" value="2"/>
</dbReference>
<evidence type="ECO:0000256" key="3">
    <source>
        <dbReference type="ARBA" id="ARBA00022827"/>
    </source>
</evidence>
<evidence type="ECO:0000256" key="1">
    <source>
        <dbReference type="ARBA" id="ARBA00001974"/>
    </source>
</evidence>